<gene>
    <name evidence="3" type="ORF">AAH991_39425</name>
</gene>
<dbReference type="InterPro" id="IPR000468">
    <property type="entry name" value="Barstar"/>
</dbReference>
<sequence length="415" mass="46347">MDQVRTWDQDVPLRWLLIDEGSSGVDGSDVRMALCADIDGLFVDPEPPAAPEHYTLIGCEPAGPLHEALRHVGTDRAWLASIMLDPVHNPQDLPRDCEPYSIGCSCIEELFDVTVLGRRPSAAGFGLIDIDLRGHLRILEEMHWPPAQPPAAHKVMLTGLGEEPLGHCLRTRGIFRERPRPPAHPLTLIGCRPEPPLHALMERTSARRRYLRAMIHAVDHSGRAVDTAQMVSATVTGSRPSSLGAGLVDVILDDGLHDPLPSSAREIWDLWHSGRPTRPNLWAGYDRALRHEWSGAALHHRDHRQPDRPAGYTYHLDGRFVTDIEGFYCAMGEAINGPGGYFGWNLDALADCLRGRWGAAHPFRLIWHHSEVARRHLVPGYDRPSYSQRTWGPAITLQDLLDILIVEFGIDIDMR</sequence>
<protein>
    <submittedName>
        <fullName evidence="3">Barstar family protein</fullName>
    </submittedName>
</protein>
<reference evidence="3 4" key="1">
    <citation type="submission" date="2024-05" db="EMBL/GenBank/DDBJ databases">
        <title>Microbispora sp.ZYX-F-249.</title>
        <authorList>
            <person name="Xie H."/>
        </authorList>
    </citation>
    <scope>NUCLEOTIDE SEQUENCE [LARGE SCALE GENOMIC DNA]</scope>
    <source>
        <strain evidence="3 4">ZYX-F-249</strain>
    </source>
</reference>
<comment type="similarity">
    <text evidence="1">Belongs to the barstar family.</text>
</comment>
<dbReference type="SUPFAM" id="SSF52038">
    <property type="entry name" value="Barstar-related"/>
    <property type="match status" value="1"/>
</dbReference>
<dbReference type="InterPro" id="IPR035905">
    <property type="entry name" value="Barstar-like_sf"/>
</dbReference>
<evidence type="ECO:0000259" key="2">
    <source>
        <dbReference type="Pfam" id="PF01337"/>
    </source>
</evidence>
<keyword evidence="4" id="KW-1185">Reference proteome</keyword>
<evidence type="ECO:0000313" key="3">
    <source>
        <dbReference type="EMBL" id="MEN3541239.1"/>
    </source>
</evidence>
<dbReference type="RefSeq" id="WP_346231066.1">
    <property type="nucleotide sequence ID" value="NZ_JBDJAW010000088.1"/>
</dbReference>
<dbReference type="Proteomes" id="UP001447516">
    <property type="component" value="Unassembled WGS sequence"/>
</dbReference>
<evidence type="ECO:0000256" key="1">
    <source>
        <dbReference type="ARBA" id="ARBA00006845"/>
    </source>
</evidence>
<organism evidence="3 4">
    <name type="scientific">Microbispora maris</name>
    <dbReference type="NCBI Taxonomy" id="3144104"/>
    <lineage>
        <taxon>Bacteria</taxon>
        <taxon>Bacillati</taxon>
        <taxon>Actinomycetota</taxon>
        <taxon>Actinomycetes</taxon>
        <taxon>Streptosporangiales</taxon>
        <taxon>Streptosporangiaceae</taxon>
        <taxon>Microbispora</taxon>
    </lineage>
</organism>
<name>A0ABV0B168_9ACTN</name>
<proteinExistence type="inferred from homology"/>
<dbReference type="Gene3D" id="3.30.370.10">
    <property type="entry name" value="Barstar-like"/>
    <property type="match status" value="1"/>
</dbReference>
<evidence type="ECO:0000313" key="4">
    <source>
        <dbReference type="Proteomes" id="UP001447516"/>
    </source>
</evidence>
<dbReference type="Pfam" id="PF01337">
    <property type="entry name" value="Barstar"/>
    <property type="match status" value="1"/>
</dbReference>
<accession>A0ABV0B168</accession>
<feature type="domain" description="Barstar (barnase inhibitor)" evidence="2">
    <location>
        <begin position="314"/>
        <end position="376"/>
    </location>
</feature>
<comment type="caution">
    <text evidence="3">The sequence shown here is derived from an EMBL/GenBank/DDBJ whole genome shotgun (WGS) entry which is preliminary data.</text>
</comment>
<dbReference type="EMBL" id="JBDJAW010000088">
    <property type="protein sequence ID" value="MEN3541239.1"/>
    <property type="molecule type" value="Genomic_DNA"/>
</dbReference>